<evidence type="ECO:0000313" key="3">
    <source>
        <dbReference type="Proteomes" id="UP000298061"/>
    </source>
</evidence>
<dbReference type="AlphaFoldDB" id="A0A4Y9ZSE7"/>
<keyword evidence="3" id="KW-1185">Reference proteome</keyword>
<gene>
    <name evidence="2" type="ORF">EWM64_g7034</name>
</gene>
<accession>A0A4Y9ZSE7</accession>
<evidence type="ECO:0000259" key="1">
    <source>
        <dbReference type="Pfam" id="PF24968"/>
    </source>
</evidence>
<dbReference type="Pfam" id="PF24968">
    <property type="entry name" value="DUF7770"/>
    <property type="match status" value="1"/>
</dbReference>
<comment type="caution">
    <text evidence="2">The sequence shown here is derived from an EMBL/GenBank/DDBJ whole genome shotgun (WGS) entry which is preliminary data.</text>
</comment>
<dbReference type="InterPro" id="IPR056672">
    <property type="entry name" value="DUF7770"/>
</dbReference>
<dbReference type="EMBL" id="SFCI01001035">
    <property type="protein sequence ID" value="TFY76977.1"/>
    <property type="molecule type" value="Genomic_DNA"/>
</dbReference>
<feature type="domain" description="DUF7770" evidence="1">
    <location>
        <begin position="121"/>
        <end position="214"/>
    </location>
</feature>
<dbReference type="OrthoDB" id="3527137at2759"/>
<reference evidence="2 3" key="1">
    <citation type="submission" date="2019-02" db="EMBL/GenBank/DDBJ databases">
        <title>Genome sequencing of the rare red list fungi Hericium alpestre (H. flagellum).</title>
        <authorList>
            <person name="Buettner E."/>
            <person name="Kellner H."/>
        </authorList>
    </citation>
    <scope>NUCLEOTIDE SEQUENCE [LARGE SCALE GENOMIC DNA]</scope>
    <source>
        <strain evidence="2 3">DSM 108284</strain>
    </source>
</reference>
<sequence>MNSLAHLVEPPLRPDELRDARLFDHQTLKAVVLWSTSSLSTRHWRTGLEFTKTLTVGSNSNPNATPAPDVVSQVLPPGIYGGISVDMFQPEAHQNHLPSTDGEVNLYGTLSVNPRMAHILYSRSKNLFSCPLELKVSVRVKDVLDLMLAQRRQYYKFNPRGSGCLYWQLQLLQAFVANGWIAKASLDAAITQITALAARPGSAVPYPPVMGTFY</sequence>
<proteinExistence type="predicted"/>
<evidence type="ECO:0000313" key="2">
    <source>
        <dbReference type="EMBL" id="TFY76977.1"/>
    </source>
</evidence>
<dbReference type="Proteomes" id="UP000298061">
    <property type="component" value="Unassembled WGS sequence"/>
</dbReference>
<organism evidence="2 3">
    <name type="scientific">Hericium alpestre</name>
    <dbReference type="NCBI Taxonomy" id="135208"/>
    <lineage>
        <taxon>Eukaryota</taxon>
        <taxon>Fungi</taxon>
        <taxon>Dikarya</taxon>
        <taxon>Basidiomycota</taxon>
        <taxon>Agaricomycotina</taxon>
        <taxon>Agaricomycetes</taxon>
        <taxon>Russulales</taxon>
        <taxon>Hericiaceae</taxon>
        <taxon>Hericium</taxon>
    </lineage>
</organism>
<name>A0A4Y9ZSE7_9AGAM</name>
<protein>
    <recommendedName>
        <fullName evidence="1">DUF7770 domain-containing protein</fullName>
    </recommendedName>
</protein>